<keyword evidence="2" id="KW-0121">Carboxypeptidase</keyword>
<dbReference type="InterPro" id="IPR050491">
    <property type="entry name" value="AmpC-like"/>
</dbReference>
<name>A0A7X6BH22_9SPHN</name>
<dbReference type="RefSeq" id="WP_168069000.1">
    <property type="nucleotide sequence ID" value="NZ_JAATJC010000001.1"/>
</dbReference>
<organism evidence="2 3">
    <name type="scientific">Sphingomonas kaistensis</name>
    <dbReference type="NCBI Taxonomy" id="298708"/>
    <lineage>
        <taxon>Bacteria</taxon>
        <taxon>Pseudomonadati</taxon>
        <taxon>Pseudomonadota</taxon>
        <taxon>Alphaproteobacteria</taxon>
        <taxon>Sphingomonadales</taxon>
        <taxon>Sphingomonadaceae</taxon>
        <taxon>Sphingomonas</taxon>
    </lineage>
</organism>
<feature type="domain" description="Beta-lactamase-related" evidence="1">
    <location>
        <begin position="38"/>
        <end position="334"/>
    </location>
</feature>
<proteinExistence type="predicted"/>
<evidence type="ECO:0000313" key="3">
    <source>
        <dbReference type="Proteomes" id="UP000558192"/>
    </source>
</evidence>
<sequence length="345" mass="36767">MTGVLSLGLPASGWVRPTSRPRIAALLAIDLPSGFNGVLAYARGGRIEALRPVGVADIERGLPITAATTFRWGSATKWLASVAALRLAERGKLRLDAPIVDYLPAFRRDTGSRVTVRHLLSNTSGVPDLLSRRLGAEPELRTSTATAAQIVARFGGGDLMFEPGKGWDYAALNWVMLVAILETVGRTDFATLLGSLVLRPVGMTGARLAQIGQAELPTLAVAYDAATPPRRKVSPAPAFIAASGNIAGTATDAVRAAHGIFHGRLLQPQSRRLLTHVNWSAEDYALGGRVRALGGEPWAWEAGKMGGYRALIAHRLKESETIVLFATGDQEQSVLSGWAERIILS</sequence>
<keyword evidence="2" id="KW-0378">Hydrolase</keyword>
<dbReference type="EMBL" id="JAATJC010000001">
    <property type="protein sequence ID" value="NJC06050.1"/>
    <property type="molecule type" value="Genomic_DNA"/>
</dbReference>
<evidence type="ECO:0000259" key="1">
    <source>
        <dbReference type="Pfam" id="PF00144"/>
    </source>
</evidence>
<dbReference type="Pfam" id="PF00144">
    <property type="entry name" value="Beta-lactamase"/>
    <property type="match status" value="1"/>
</dbReference>
<keyword evidence="3" id="KW-1185">Reference proteome</keyword>
<dbReference type="PANTHER" id="PTHR46825">
    <property type="entry name" value="D-ALANYL-D-ALANINE-CARBOXYPEPTIDASE/ENDOPEPTIDASE AMPH"/>
    <property type="match status" value="1"/>
</dbReference>
<keyword evidence="2" id="KW-0645">Protease</keyword>
<comment type="caution">
    <text evidence="2">The sequence shown here is derived from an EMBL/GenBank/DDBJ whole genome shotgun (WGS) entry which is preliminary data.</text>
</comment>
<dbReference type="AlphaFoldDB" id="A0A7X6BH22"/>
<dbReference type="Proteomes" id="UP000558192">
    <property type="component" value="Unassembled WGS sequence"/>
</dbReference>
<dbReference type="GO" id="GO:0009002">
    <property type="term" value="F:serine-type D-Ala-D-Ala carboxypeptidase activity"/>
    <property type="evidence" value="ECO:0007669"/>
    <property type="project" value="UniProtKB-EC"/>
</dbReference>
<dbReference type="InterPro" id="IPR001466">
    <property type="entry name" value="Beta-lactam-related"/>
</dbReference>
<accession>A0A7X6BH22</accession>
<dbReference type="Gene3D" id="3.40.710.10">
    <property type="entry name" value="DD-peptidase/beta-lactamase superfamily"/>
    <property type="match status" value="1"/>
</dbReference>
<dbReference type="InterPro" id="IPR012338">
    <property type="entry name" value="Beta-lactam/transpept-like"/>
</dbReference>
<protein>
    <submittedName>
        <fullName evidence="2">D-alanyl-D-alanine carboxypeptidase</fullName>
        <ecNumber evidence="2">3.4.16.4</ecNumber>
    </submittedName>
</protein>
<dbReference type="EC" id="3.4.16.4" evidence="2"/>
<reference evidence="2 3" key="1">
    <citation type="submission" date="2020-03" db="EMBL/GenBank/DDBJ databases">
        <title>Genomic Encyclopedia of Type Strains, Phase IV (KMG-IV): sequencing the most valuable type-strain genomes for metagenomic binning, comparative biology and taxonomic classification.</title>
        <authorList>
            <person name="Goeker M."/>
        </authorList>
    </citation>
    <scope>NUCLEOTIDE SEQUENCE [LARGE SCALE GENOMIC DNA]</scope>
    <source>
        <strain evidence="2 3">DSM 16846</strain>
    </source>
</reference>
<evidence type="ECO:0000313" key="2">
    <source>
        <dbReference type="EMBL" id="NJC06050.1"/>
    </source>
</evidence>
<gene>
    <name evidence="2" type="ORF">GGQ97_001843</name>
</gene>
<dbReference type="SUPFAM" id="SSF56601">
    <property type="entry name" value="beta-lactamase/transpeptidase-like"/>
    <property type="match status" value="1"/>
</dbReference>
<dbReference type="PANTHER" id="PTHR46825:SF9">
    <property type="entry name" value="BETA-LACTAMASE-RELATED DOMAIN-CONTAINING PROTEIN"/>
    <property type="match status" value="1"/>
</dbReference>